<name>A0AAN7Q6X1_9COLE</name>
<accession>A0AAN7Q6X1</accession>
<feature type="compositionally biased region" description="Basic and acidic residues" evidence="1">
    <location>
        <begin position="138"/>
        <end position="154"/>
    </location>
</feature>
<feature type="compositionally biased region" description="Polar residues" evidence="1">
    <location>
        <begin position="183"/>
        <end position="192"/>
    </location>
</feature>
<reference evidence="3" key="1">
    <citation type="submission" date="2023-01" db="EMBL/GenBank/DDBJ databases">
        <title>Key to firefly adult light organ development and bioluminescence: homeobox transcription factors regulate luciferase expression and transportation to peroxisome.</title>
        <authorList>
            <person name="Fu X."/>
        </authorList>
    </citation>
    <scope>NUCLEOTIDE SEQUENCE [LARGE SCALE GENOMIC DNA]</scope>
</reference>
<organism evidence="2 3">
    <name type="scientific">Aquatica leii</name>
    <dbReference type="NCBI Taxonomy" id="1421715"/>
    <lineage>
        <taxon>Eukaryota</taxon>
        <taxon>Metazoa</taxon>
        <taxon>Ecdysozoa</taxon>
        <taxon>Arthropoda</taxon>
        <taxon>Hexapoda</taxon>
        <taxon>Insecta</taxon>
        <taxon>Pterygota</taxon>
        <taxon>Neoptera</taxon>
        <taxon>Endopterygota</taxon>
        <taxon>Coleoptera</taxon>
        <taxon>Polyphaga</taxon>
        <taxon>Elateriformia</taxon>
        <taxon>Elateroidea</taxon>
        <taxon>Lampyridae</taxon>
        <taxon>Luciolinae</taxon>
        <taxon>Aquatica</taxon>
    </lineage>
</organism>
<dbReference type="EMBL" id="JARPUR010000001">
    <property type="protein sequence ID" value="KAK4883972.1"/>
    <property type="molecule type" value="Genomic_DNA"/>
</dbReference>
<proteinExistence type="predicted"/>
<feature type="region of interest" description="Disordered" evidence="1">
    <location>
        <begin position="138"/>
        <end position="192"/>
    </location>
</feature>
<sequence>MYALFQKCDGSYKISTKRAFFTVKENATLLVYNVNPNHGEMIHDQQKQSEFFSSKDQFVEKCSSSEARTDPKLNVIQKVSVTSKHPIKELNDNEESLIQVMDINFVNCDLGVTEEPPPDTLDVPLCVHDSLDDNRRDIGIEQRNSCDKDERSDLSESEYEPSEGEDTDDDSDDEAHDEHIASKNGTISPENVTDISAEASLILNASFNMPEEAKGNADIENTMEANDSAIISTDDSTIPGSSTVDSSLNEIETGNEYSNIPANTKLLGM</sequence>
<gene>
    <name evidence="2" type="ORF">RN001_000243</name>
</gene>
<dbReference type="AlphaFoldDB" id="A0AAN7Q6X1"/>
<feature type="compositionally biased region" description="Acidic residues" evidence="1">
    <location>
        <begin position="155"/>
        <end position="175"/>
    </location>
</feature>
<protein>
    <submittedName>
        <fullName evidence="2">Uncharacterized protein</fullName>
    </submittedName>
</protein>
<evidence type="ECO:0000256" key="1">
    <source>
        <dbReference type="SAM" id="MobiDB-lite"/>
    </source>
</evidence>
<dbReference type="Proteomes" id="UP001353858">
    <property type="component" value="Unassembled WGS sequence"/>
</dbReference>
<evidence type="ECO:0000313" key="3">
    <source>
        <dbReference type="Proteomes" id="UP001353858"/>
    </source>
</evidence>
<evidence type="ECO:0000313" key="2">
    <source>
        <dbReference type="EMBL" id="KAK4883972.1"/>
    </source>
</evidence>
<keyword evidence="3" id="KW-1185">Reference proteome</keyword>
<comment type="caution">
    <text evidence="2">The sequence shown here is derived from an EMBL/GenBank/DDBJ whole genome shotgun (WGS) entry which is preliminary data.</text>
</comment>